<protein>
    <submittedName>
        <fullName evidence="2">J domain-containing protein</fullName>
    </submittedName>
</protein>
<sequence>MRIFLLFCICSLFILSQAVGFAPGIYCGYENCYDVIGIDRGNFTKAELSKLYRKLARLYHPDRVKDKSKLEEAEVKFRLIATAYETLKDDETRGYYDYYLDHPEERYYNYYQYYRMRAAPKVDIRLVILATIIIISVVQYISATQKFSEAISYASSQVKFRNAAIEVARERKLLEFDEKGKPKKKQKDGTDVEKVIQSIIVENINISGGYKPASLKDTFAFQIIVFPVTFKNFLVQRLRLAYRQYSNKELTHEDKLFLIRKNLGLSTEQFKALDDAEIDGYLRDELWKEDACAKYKKQKELEEKEKLMNSGKYKQYKRFMKRNAGNTISFLEE</sequence>
<name>A0AC34RA04_9BILA</name>
<proteinExistence type="predicted"/>
<accession>A0AC34RA04</accession>
<dbReference type="Proteomes" id="UP000887576">
    <property type="component" value="Unplaced"/>
</dbReference>
<reference evidence="2" key="1">
    <citation type="submission" date="2022-11" db="UniProtKB">
        <authorList>
            <consortium name="WormBaseParasite"/>
        </authorList>
    </citation>
    <scope>IDENTIFICATION</scope>
</reference>
<evidence type="ECO:0000313" key="1">
    <source>
        <dbReference type="Proteomes" id="UP000887576"/>
    </source>
</evidence>
<dbReference type="WBParaSite" id="JU765_v2.g4959.t1">
    <property type="protein sequence ID" value="JU765_v2.g4959.t1"/>
    <property type="gene ID" value="JU765_v2.g4959"/>
</dbReference>
<evidence type="ECO:0000313" key="2">
    <source>
        <dbReference type="WBParaSite" id="JU765_v2.g4959.t1"/>
    </source>
</evidence>
<organism evidence="1 2">
    <name type="scientific">Panagrolaimus sp. JU765</name>
    <dbReference type="NCBI Taxonomy" id="591449"/>
    <lineage>
        <taxon>Eukaryota</taxon>
        <taxon>Metazoa</taxon>
        <taxon>Ecdysozoa</taxon>
        <taxon>Nematoda</taxon>
        <taxon>Chromadorea</taxon>
        <taxon>Rhabditida</taxon>
        <taxon>Tylenchina</taxon>
        <taxon>Panagrolaimomorpha</taxon>
        <taxon>Panagrolaimoidea</taxon>
        <taxon>Panagrolaimidae</taxon>
        <taxon>Panagrolaimus</taxon>
    </lineage>
</organism>